<evidence type="ECO:0000313" key="10">
    <source>
        <dbReference type="EMBL" id="EMQ96383.1"/>
    </source>
</evidence>
<evidence type="ECO:0000256" key="4">
    <source>
        <dbReference type="ARBA" id="ARBA00023141"/>
    </source>
</evidence>
<evidence type="ECO:0000256" key="3">
    <source>
        <dbReference type="ARBA" id="ARBA00022605"/>
    </source>
</evidence>
<keyword evidence="3" id="KW-0028">Amino-acid biosynthesis</keyword>
<proteinExistence type="predicted"/>
<dbReference type="GeneID" id="98640788"/>
<dbReference type="Proteomes" id="UP000012024">
    <property type="component" value="Unassembled WGS sequence"/>
</dbReference>
<dbReference type="PROSITE" id="PS51671">
    <property type="entry name" value="ACT"/>
    <property type="match status" value="1"/>
</dbReference>
<dbReference type="EMBL" id="ANLA01000004">
    <property type="protein sequence ID" value="EMQ96383.1"/>
    <property type="molecule type" value="Genomic_DNA"/>
</dbReference>
<dbReference type="InterPro" id="IPR045865">
    <property type="entry name" value="ACT-like_dom_sf"/>
</dbReference>
<dbReference type="Gene3D" id="3.30.70.260">
    <property type="match status" value="1"/>
</dbReference>
<comment type="caution">
    <text evidence="10">The sequence shown here is derived from an EMBL/GenBank/DDBJ whole genome shotgun (WGS) entry which is preliminary data.</text>
</comment>
<dbReference type="AlphaFoldDB" id="M7ND15"/>
<dbReference type="CDD" id="cd13631">
    <property type="entry name" value="PBP2_Ct-PDT_like"/>
    <property type="match status" value="1"/>
</dbReference>
<keyword evidence="11" id="KW-1185">Reference proteome</keyword>
<evidence type="ECO:0000256" key="2">
    <source>
        <dbReference type="ARBA" id="ARBA00013147"/>
    </source>
</evidence>
<dbReference type="InterPro" id="IPR001086">
    <property type="entry name" value="Preph_deHydtase"/>
</dbReference>
<dbReference type="GO" id="GO:0009094">
    <property type="term" value="P:L-phenylalanine biosynthetic process"/>
    <property type="evidence" value="ECO:0007669"/>
    <property type="project" value="UniProtKB-UniPathway"/>
</dbReference>
<dbReference type="OrthoDB" id="9802281at2"/>
<accession>M7ND15</accession>
<dbReference type="CDD" id="cd04905">
    <property type="entry name" value="ACT_CM-PDT"/>
    <property type="match status" value="1"/>
</dbReference>
<dbReference type="PANTHER" id="PTHR21022:SF19">
    <property type="entry name" value="PREPHENATE DEHYDRATASE-RELATED"/>
    <property type="match status" value="1"/>
</dbReference>
<dbReference type="EC" id="4.2.1.51" evidence="2"/>
<sequence>MIKTVAIQGVKGSFHHIVSQQYFENQVTVKECLTFDEAVQSLILDQTDAVVMALENSIAGSIIPNYALIDNHNLHIVGEHYLDVQHHLMALPNQDINDIVEVYSHPMALLQCKEFFKKHPHIKLVEDKDTAEVAQRIQSKNIKGVAAIASKLASELFNLNILAESIQTIKHNETRFVIVKKENHEISEEEINKASIKFELEHKRGSLAAMLNVMSDCKLNLTKIQSLPKMETPWKYAFFIDVTFDVYEDYKKAISIMEIMTEDFKILGEYKKAKP</sequence>
<keyword evidence="5" id="KW-0584">Phenylalanine biosynthesis</keyword>
<dbReference type="UniPathway" id="UPA00121">
    <property type="reaction ID" value="UER00345"/>
</dbReference>
<evidence type="ECO:0000256" key="7">
    <source>
        <dbReference type="ARBA" id="ARBA00047848"/>
    </source>
</evidence>
<dbReference type="GO" id="GO:0005737">
    <property type="term" value="C:cytoplasm"/>
    <property type="evidence" value="ECO:0007669"/>
    <property type="project" value="TreeGrafter"/>
</dbReference>
<evidence type="ECO:0000256" key="6">
    <source>
        <dbReference type="ARBA" id="ARBA00023239"/>
    </source>
</evidence>
<gene>
    <name evidence="10" type="ORF">D778_02273</name>
</gene>
<keyword evidence="4" id="KW-0057">Aromatic amino acid biosynthesis</keyword>
<dbReference type="PANTHER" id="PTHR21022">
    <property type="entry name" value="PREPHENATE DEHYDRATASE P PROTEIN"/>
    <property type="match status" value="1"/>
</dbReference>
<reference evidence="10 11" key="1">
    <citation type="submission" date="2012-12" db="EMBL/GenBank/DDBJ databases">
        <title>Genome assembly of Formosa sp. AK20.</title>
        <authorList>
            <person name="Kumar R."/>
            <person name="Khatri I."/>
            <person name="Vaidya B."/>
            <person name="Subramanian S."/>
            <person name="Pinnaka A."/>
        </authorList>
    </citation>
    <scope>NUCLEOTIDE SEQUENCE [LARGE SCALE GENOMIC DNA]</scope>
    <source>
        <strain evidence="10 11">AK20</strain>
    </source>
</reference>
<evidence type="ECO:0000256" key="1">
    <source>
        <dbReference type="ARBA" id="ARBA00004741"/>
    </source>
</evidence>
<dbReference type="PATRIC" id="fig|1137281.3.peg.872"/>
<dbReference type="PROSITE" id="PS51171">
    <property type="entry name" value="PREPHENATE_DEHYDR_3"/>
    <property type="match status" value="1"/>
</dbReference>
<comment type="catalytic activity">
    <reaction evidence="7">
        <text>prephenate + H(+) = 3-phenylpyruvate + CO2 + H2O</text>
        <dbReference type="Rhea" id="RHEA:21648"/>
        <dbReference type="ChEBI" id="CHEBI:15377"/>
        <dbReference type="ChEBI" id="CHEBI:15378"/>
        <dbReference type="ChEBI" id="CHEBI:16526"/>
        <dbReference type="ChEBI" id="CHEBI:18005"/>
        <dbReference type="ChEBI" id="CHEBI:29934"/>
        <dbReference type="EC" id="4.2.1.51"/>
    </reaction>
</comment>
<feature type="domain" description="ACT" evidence="9">
    <location>
        <begin position="195"/>
        <end position="275"/>
    </location>
</feature>
<protein>
    <recommendedName>
        <fullName evidence="2">prephenate dehydratase</fullName>
        <ecNumber evidence="2">4.2.1.51</ecNumber>
    </recommendedName>
</protein>
<keyword evidence="6" id="KW-0456">Lyase</keyword>
<evidence type="ECO:0000256" key="5">
    <source>
        <dbReference type="ARBA" id="ARBA00023222"/>
    </source>
</evidence>
<evidence type="ECO:0000259" key="8">
    <source>
        <dbReference type="PROSITE" id="PS51171"/>
    </source>
</evidence>
<dbReference type="Gene3D" id="3.40.190.10">
    <property type="entry name" value="Periplasmic binding protein-like II"/>
    <property type="match status" value="2"/>
</dbReference>
<feature type="domain" description="Prephenate dehydratase" evidence="8">
    <location>
        <begin position="4"/>
        <end position="181"/>
    </location>
</feature>
<name>M7ND15_9FLAO</name>
<organism evidence="10 11">
    <name type="scientific">Xanthomarina gelatinilytica</name>
    <dbReference type="NCBI Taxonomy" id="1137281"/>
    <lineage>
        <taxon>Bacteria</taxon>
        <taxon>Pseudomonadati</taxon>
        <taxon>Bacteroidota</taxon>
        <taxon>Flavobacteriia</taxon>
        <taxon>Flavobacteriales</taxon>
        <taxon>Flavobacteriaceae</taxon>
        <taxon>Xanthomarina</taxon>
    </lineage>
</organism>
<evidence type="ECO:0000313" key="11">
    <source>
        <dbReference type="Proteomes" id="UP000012024"/>
    </source>
</evidence>
<dbReference type="SUPFAM" id="SSF55021">
    <property type="entry name" value="ACT-like"/>
    <property type="match status" value="1"/>
</dbReference>
<dbReference type="InterPro" id="IPR002912">
    <property type="entry name" value="ACT_dom"/>
</dbReference>
<dbReference type="Pfam" id="PF00800">
    <property type="entry name" value="PDT"/>
    <property type="match status" value="1"/>
</dbReference>
<dbReference type="SUPFAM" id="SSF53850">
    <property type="entry name" value="Periplasmic binding protein-like II"/>
    <property type="match status" value="1"/>
</dbReference>
<dbReference type="RefSeq" id="WP_007648019.1">
    <property type="nucleotide sequence ID" value="NZ_ANLA01000004.1"/>
</dbReference>
<evidence type="ECO:0000259" key="9">
    <source>
        <dbReference type="PROSITE" id="PS51671"/>
    </source>
</evidence>
<dbReference type="eggNOG" id="COG0077">
    <property type="taxonomic scope" value="Bacteria"/>
</dbReference>
<dbReference type="GO" id="GO:0004664">
    <property type="term" value="F:prephenate dehydratase activity"/>
    <property type="evidence" value="ECO:0007669"/>
    <property type="project" value="UniProtKB-EC"/>
</dbReference>
<comment type="pathway">
    <text evidence="1">Amino-acid biosynthesis; L-phenylalanine biosynthesis; phenylpyruvate from prephenate: step 1/1.</text>
</comment>